<dbReference type="PANTHER" id="PTHR23500">
    <property type="entry name" value="SOLUTE CARRIER FAMILY 2, FACILITATED GLUCOSE TRANSPORTER"/>
    <property type="match status" value="1"/>
</dbReference>
<dbReference type="InterPro" id="IPR020846">
    <property type="entry name" value="MFS_dom"/>
</dbReference>
<dbReference type="InParanoid" id="A0A200PXL0"/>
<keyword evidence="5 7" id="KW-1133">Transmembrane helix</keyword>
<comment type="caution">
    <text evidence="9">The sequence shown here is derived from an EMBL/GenBank/DDBJ whole genome shotgun (WGS) entry which is preliminary data.</text>
</comment>
<reference evidence="9" key="1">
    <citation type="journal article" date="2017" name="Mol. Plant">
        <title>The Genome of Medicinal Plant Macleaya cordata Provides New Insights into Benzylisoquinoline Alkaloids Metabolism.</title>
        <authorList>
            <person name="Liu X."/>
            <person name="Liu Y."/>
            <person name="Huang P."/>
            <person name="Ma Y."/>
            <person name="Qing Z."/>
            <person name="Tang Q."/>
            <person name="Cao H."/>
            <person name="Cheng P."/>
            <person name="Zheng Y."/>
            <person name="Yuan Z."/>
            <person name="Zhou Y."/>
            <person name="Liu J."/>
            <person name="Tang Z."/>
            <person name="Zhuo Y."/>
            <person name="Zhang Y."/>
            <person name="Yu L."/>
            <person name="Huang J."/>
            <person name="Yang P."/>
            <person name="Peng Q."/>
            <person name="Zhang J."/>
            <person name="Jiang W."/>
            <person name="Zhang Z."/>
            <person name="Lin K."/>
            <person name="Ro D.K."/>
            <person name="Chen X."/>
            <person name="Xiong X."/>
            <person name="Shang Y."/>
            <person name="Huang S."/>
            <person name="Zeng J."/>
        </authorList>
    </citation>
    <scope>NUCLEOTIDE SEQUENCE [LARGE SCALE GENOMIC DNA]</scope>
    <source>
        <strain evidence="9">BLH2017</strain>
        <tissue evidence="9">Root</tissue>
    </source>
</reference>
<dbReference type="PANTHER" id="PTHR23500:SF574">
    <property type="entry name" value="SUGAR TRANSPORT PROTEIN 1"/>
    <property type="match status" value="1"/>
</dbReference>
<keyword evidence="3" id="KW-0813">Transport</keyword>
<proteinExistence type="inferred from homology"/>
<dbReference type="Pfam" id="PF00083">
    <property type="entry name" value="Sugar_tr"/>
    <property type="match status" value="1"/>
</dbReference>
<evidence type="ECO:0000256" key="3">
    <source>
        <dbReference type="ARBA" id="ARBA00022448"/>
    </source>
</evidence>
<dbReference type="InterPro" id="IPR005828">
    <property type="entry name" value="MFS_sugar_transport-like"/>
</dbReference>
<dbReference type="OMA" id="RNHGWIN"/>
<evidence type="ECO:0000256" key="1">
    <source>
        <dbReference type="ARBA" id="ARBA00004141"/>
    </source>
</evidence>
<evidence type="ECO:0000256" key="5">
    <source>
        <dbReference type="ARBA" id="ARBA00022989"/>
    </source>
</evidence>
<feature type="transmembrane region" description="Helical" evidence="7">
    <location>
        <begin position="32"/>
        <end position="51"/>
    </location>
</feature>
<dbReference type="Gene3D" id="1.20.1250.20">
    <property type="entry name" value="MFS general substrate transporter like domains"/>
    <property type="match status" value="1"/>
</dbReference>
<dbReference type="OrthoDB" id="5296287at2759"/>
<dbReference type="InterPro" id="IPR036259">
    <property type="entry name" value="MFS_trans_sf"/>
</dbReference>
<dbReference type="GO" id="GO:0015144">
    <property type="term" value="F:carbohydrate transmembrane transporter activity"/>
    <property type="evidence" value="ECO:0007669"/>
    <property type="project" value="InterPro"/>
</dbReference>
<dbReference type="AlphaFoldDB" id="A0A200PXL0"/>
<evidence type="ECO:0000256" key="4">
    <source>
        <dbReference type="ARBA" id="ARBA00022692"/>
    </source>
</evidence>
<evidence type="ECO:0000313" key="9">
    <source>
        <dbReference type="EMBL" id="OVA02973.1"/>
    </source>
</evidence>
<keyword evidence="6 7" id="KW-0472">Membrane</keyword>
<keyword evidence="4 7" id="KW-0812">Transmembrane</keyword>
<dbReference type="EMBL" id="MVGT01003944">
    <property type="protein sequence ID" value="OVA02973.1"/>
    <property type="molecule type" value="Genomic_DNA"/>
</dbReference>
<feature type="domain" description="Major facilitator superfamily (MFS) profile" evidence="8">
    <location>
        <begin position="1"/>
        <end position="87"/>
    </location>
</feature>
<evidence type="ECO:0000259" key="8">
    <source>
        <dbReference type="PROSITE" id="PS50850"/>
    </source>
</evidence>
<dbReference type="Proteomes" id="UP000195402">
    <property type="component" value="Unassembled WGS sequence"/>
</dbReference>
<organism evidence="9 10">
    <name type="scientific">Macleaya cordata</name>
    <name type="common">Five-seeded plume-poppy</name>
    <name type="synonym">Bocconia cordata</name>
    <dbReference type="NCBI Taxonomy" id="56857"/>
    <lineage>
        <taxon>Eukaryota</taxon>
        <taxon>Viridiplantae</taxon>
        <taxon>Streptophyta</taxon>
        <taxon>Embryophyta</taxon>
        <taxon>Tracheophyta</taxon>
        <taxon>Spermatophyta</taxon>
        <taxon>Magnoliopsida</taxon>
        <taxon>Ranunculales</taxon>
        <taxon>Papaveraceae</taxon>
        <taxon>Papaveroideae</taxon>
        <taxon>Macleaya</taxon>
    </lineage>
</organism>
<evidence type="ECO:0000256" key="7">
    <source>
        <dbReference type="SAM" id="Phobius"/>
    </source>
</evidence>
<accession>A0A200PXL0</accession>
<evidence type="ECO:0000313" key="10">
    <source>
        <dbReference type="Proteomes" id="UP000195402"/>
    </source>
</evidence>
<comment type="similarity">
    <text evidence="2">Belongs to the major facilitator superfamily. Sugar transporter (TC 2.A.1.1) family.</text>
</comment>
<gene>
    <name evidence="9" type="ORF">BVC80_8755g20</name>
</gene>
<name>A0A200PXL0_MACCD</name>
<comment type="subcellular location">
    <subcellularLocation>
        <location evidence="1">Membrane</location>
        <topology evidence="1">Multi-pass membrane protein</topology>
    </subcellularLocation>
</comment>
<sequence length="87" mass="9670">MARDLLGFSVGLATHSLTLYLLEMAPHRNHGWINSLFQWMITVGILFANLVNYGTNKIEGGWGWRVSLGLAAVPALCKDMSRYHPLG</sequence>
<evidence type="ECO:0000256" key="2">
    <source>
        <dbReference type="ARBA" id="ARBA00010992"/>
    </source>
</evidence>
<evidence type="ECO:0000256" key="6">
    <source>
        <dbReference type="ARBA" id="ARBA00023136"/>
    </source>
</evidence>
<dbReference type="InterPro" id="IPR045262">
    <property type="entry name" value="STP/PLT_plant"/>
</dbReference>
<protein>
    <submittedName>
        <fullName evidence="9">General substrate transporter</fullName>
    </submittedName>
</protein>
<dbReference type="SUPFAM" id="SSF103473">
    <property type="entry name" value="MFS general substrate transporter"/>
    <property type="match status" value="1"/>
</dbReference>
<dbReference type="PROSITE" id="PS50850">
    <property type="entry name" value="MFS"/>
    <property type="match status" value="1"/>
</dbReference>
<dbReference type="GO" id="GO:0016020">
    <property type="term" value="C:membrane"/>
    <property type="evidence" value="ECO:0007669"/>
    <property type="project" value="UniProtKB-SubCell"/>
</dbReference>
<keyword evidence="10" id="KW-1185">Reference proteome</keyword>